<dbReference type="RefSeq" id="WP_164678668.1">
    <property type="nucleotide sequence ID" value="NZ_CP049057.1"/>
</dbReference>
<protein>
    <submittedName>
        <fullName evidence="1">Uncharacterized protein</fullName>
    </submittedName>
</protein>
<proteinExistence type="predicted"/>
<evidence type="ECO:0000313" key="1">
    <source>
        <dbReference type="EMBL" id="QIE58635.1"/>
    </source>
</evidence>
<sequence>MKKFNEINRQEKTINKFALVVAAIQDKTANRTQFNREGSCSLGEIYAIKVDNHRFYTLVIKYQGYREYYISRYGRKQSQTNDKKLTKTIESISKITITKFLQ</sequence>
<dbReference type="EMBL" id="CP049057">
    <property type="protein sequence ID" value="QIE58635.1"/>
    <property type="molecule type" value="Genomic_DNA"/>
</dbReference>
<evidence type="ECO:0000313" key="2">
    <source>
        <dbReference type="Proteomes" id="UP000505306"/>
    </source>
</evidence>
<dbReference type="Proteomes" id="UP000505306">
    <property type="component" value="Chromosome"/>
</dbReference>
<reference evidence="1 2" key="1">
    <citation type="submission" date="2020-02" db="EMBL/GenBank/DDBJ databases">
        <title>Complete genome sequence of Flavobacteriaceae bacterium.</title>
        <authorList>
            <person name="Kim S.-J."/>
            <person name="Kim Y.-S."/>
            <person name="Kim K.-H."/>
        </authorList>
    </citation>
    <scope>NUCLEOTIDE SEQUENCE [LARGE SCALE GENOMIC DNA]</scope>
    <source>
        <strain evidence="1 2">RR4-40</strain>
    </source>
</reference>
<dbReference type="KEGG" id="mgel:G5B37_03385"/>
<dbReference type="AlphaFoldDB" id="A0A6G6GJ85"/>
<name>A0A6G6GJ85_9FLAO</name>
<organism evidence="1 2">
    <name type="scientific">Rasiella rasia</name>
    <dbReference type="NCBI Taxonomy" id="2744027"/>
    <lineage>
        <taxon>Bacteria</taxon>
        <taxon>Pseudomonadati</taxon>
        <taxon>Bacteroidota</taxon>
        <taxon>Flavobacteriia</taxon>
        <taxon>Flavobacteriales</taxon>
        <taxon>Flavobacteriaceae</taxon>
        <taxon>Rasiella</taxon>
    </lineage>
</organism>
<keyword evidence="2" id="KW-1185">Reference proteome</keyword>
<gene>
    <name evidence="1" type="ORF">G5B37_03385</name>
</gene>
<accession>A0A6G6GJ85</accession>